<gene>
    <name evidence="2" type="ORF">F0U83_13765</name>
</gene>
<keyword evidence="3" id="KW-1185">Reference proteome</keyword>
<dbReference type="InterPro" id="IPR052945">
    <property type="entry name" value="Mitotic_Regulator"/>
</dbReference>
<proteinExistence type="predicted"/>
<dbReference type="AlphaFoldDB" id="A0A5P1REK1"/>
<dbReference type="InterPro" id="IPR011990">
    <property type="entry name" value="TPR-like_helical_dom_sf"/>
</dbReference>
<accession>A0A5P1REK1</accession>
<keyword evidence="1" id="KW-0732">Signal</keyword>
<organism evidence="2 3">
    <name type="scientific">Neptunomonas concharum</name>
    <dbReference type="NCBI Taxonomy" id="1031538"/>
    <lineage>
        <taxon>Bacteria</taxon>
        <taxon>Pseudomonadati</taxon>
        <taxon>Pseudomonadota</taxon>
        <taxon>Gammaproteobacteria</taxon>
        <taxon>Oceanospirillales</taxon>
        <taxon>Oceanospirillaceae</taxon>
        <taxon>Neptunomonas</taxon>
    </lineage>
</organism>
<feature type="chain" id="PRO_5024815620" evidence="1">
    <location>
        <begin position="24"/>
        <end position="268"/>
    </location>
</feature>
<dbReference type="RefSeq" id="WP_138987816.1">
    <property type="nucleotide sequence ID" value="NZ_CP043869.1"/>
</dbReference>
<dbReference type="PANTHER" id="PTHR43628:SF1">
    <property type="entry name" value="CHITIN SYNTHASE REGULATORY FACTOR 2-RELATED"/>
    <property type="match status" value="1"/>
</dbReference>
<evidence type="ECO:0000313" key="3">
    <source>
        <dbReference type="Proteomes" id="UP000324760"/>
    </source>
</evidence>
<dbReference type="PANTHER" id="PTHR43628">
    <property type="entry name" value="ACTIVATOR OF C KINASE PROTEIN 1-RELATED"/>
    <property type="match status" value="1"/>
</dbReference>
<dbReference type="Proteomes" id="UP000324760">
    <property type="component" value="Chromosome"/>
</dbReference>
<name>A0A5P1REK1_9GAMM</name>
<dbReference type="Pfam" id="PF08238">
    <property type="entry name" value="Sel1"/>
    <property type="match status" value="4"/>
</dbReference>
<dbReference type="KEGG" id="ncu:F0U83_13765"/>
<dbReference type="SMART" id="SM00671">
    <property type="entry name" value="SEL1"/>
    <property type="match status" value="4"/>
</dbReference>
<evidence type="ECO:0000313" key="2">
    <source>
        <dbReference type="EMBL" id="QEQ97701.1"/>
    </source>
</evidence>
<dbReference type="SUPFAM" id="SSF81901">
    <property type="entry name" value="HCP-like"/>
    <property type="match status" value="1"/>
</dbReference>
<evidence type="ECO:0000256" key="1">
    <source>
        <dbReference type="SAM" id="SignalP"/>
    </source>
</evidence>
<dbReference type="OrthoDB" id="9204495at2"/>
<dbReference type="Gene3D" id="1.25.40.10">
    <property type="entry name" value="Tetratricopeptide repeat domain"/>
    <property type="match status" value="2"/>
</dbReference>
<dbReference type="EMBL" id="CP043869">
    <property type="protein sequence ID" value="QEQ97701.1"/>
    <property type="molecule type" value="Genomic_DNA"/>
</dbReference>
<feature type="signal peptide" evidence="1">
    <location>
        <begin position="1"/>
        <end position="23"/>
    </location>
</feature>
<reference evidence="2 3" key="1">
    <citation type="journal article" date="2019" name="Biochem. Eng. J.">
        <title>Metabolic engineering of the marine bacteria Neptunomonas concharum for the production of acetoin and meso-2,3-butanediol from acetate.</title>
        <authorList>
            <person name="Li W."/>
            <person name="Pu N."/>
            <person name="Liu C.-X."/>
            <person name="Yuan Q.-P."/>
            <person name="Li Z.-J."/>
        </authorList>
    </citation>
    <scope>NUCLEOTIDE SEQUENCE [LARGE SCALE GENOMIC DNA]</scope>
    <source>
        <strain evidence="2 3">JCM17730</strain>
    </source>
</reference>
<protein>
    <submittedName>
        <fullName evidence="2">Sel1 repeat family protein</fullName>
    </submittedName>
</protein>
<sequence length="268" mass="29707">MSKKTLLAAAGLLFGLQSFNVMAASISAVQSAIQKQDYDTALKDLKELTKDGNLDATNLMGQLYENGWGVEKDIEKAKSLYDRGARQGHIASVNSLRNLKNQEYKIELDTLLPKVEAGDAQAQNRAAQMYEFGYGTERNYAKAFELYQKAADQSLVSAQHNLGRCYNFGTGVDQNFVEAERWYRIAAKQGHTEAMFYLGTLYSNGYGQDTSHTSDIIAYAWMHNSAALGNGTAASIESRLLMKLQDSEIAEAKSLASEYKKIYVAPYQ</sequence>
<dbReference type="InterPro" id="IPR006597">
    <property type="entry name" value="Sel1-like"/>
</dbReference>